<dbReference type="Pfam" id="PF13378">
    <property type="entry name" value="MR_MLE_C"/>
    <property type="match status" value="1"/>
</dbReference>
<dbReference type="AlphaFoldDB" id="A0A0H2L7N4"/>
<accession>A0A0H2L7N4</accession>
<dbReference type="GO" id="GO:0016836">
    <property type="term" value="F:hydro-lyase activity"/>
    <property type="evidence" value="ECO:0007669"/>
    <property type="project" value="TreeGrafter"/>
</dbReference>
<evidence type="ECO:0008006" key="8">
    <source>
        <dbReference type="Google" id="ProtNLM"/>
    </source>
</evidence>
<dbReference type="GO" id="GO:0000287">
    <property type="term" value="F:magnesium ion binding"/>
    <property type="evidence" value="ECO:0007669"/>
    <property type="project" value="TreeGrafter"/>
</dbReference>
<dbReference type="STRING" id="264251.FB00_04070"/>
<dbReference type="RefSeq" id="WP_231581703.1">
    <property type="nucleotide sequence ID" value="NZ_JNBQ01000002.1"/>
</dbReference>
<evidence type="ECO:0000313" key="7">
    <source>
        <dbReference type="Proteomes" id="UP000035265"/>
    </source>
</evidence>
<proteinExistence type="predicted"/>
<sequence>MSVGPAARVVAVRTATTVVPLPQPLRLGAMTVERREYVGVRVIADTDDGRTVAGESYALTREAPMAELVDRLVAPHVVGREVVASDGIAARESVGAAWDAALRGSAIVGRVGLVRRAIGLVDVALWDLAGRLAGRPVWSLLDDGADLAGSAEPGVGDDTDVPSRAVAGSPRDVSSGAAVAVPRPAIIVAAYPTPGRTARDVADEVLAHARAGWPLLKISRSPDRALMRDLLAILRAELPDVTGRPTVAGRSGVVVDVGFGWRDADEALADLDAWGVTGAAGQPGDAEPALAWLEDPLLPEDAVGAARVRDASGLPLSVGDEVTDPEVFAHLAMLGALDVPRVDVVAIGGITVADPLVRAWAARGMVVSSHVYPEVSVHLGGAAGIGVETFDRTPAGNPYDPAPLLVRGGPVFDGGHATPPDAPGLGFTLDPDRFDLEAPS</sequence>
<dbReference type="PATRIC" id="fig|264251.5.peg.835"/>
<dbReference type="InterPro" id="IPR029065">
    <property type="entry name" value="Enolase_C-like"/>
</dbReference>
<name>A0A0H2L7N4_9MICO</name>
<dbReference type="Proteomes" id="UP000035265">
    <property type="component" value="Unassembled WGS sequence"/>
</dbReference>
<protein>
    <recommendedName>
        <fullName evidence="8">Mandelate racemase/muconate lactonizing enzyme C-terminal domain-containing protein</fullName>
    </recommendedName>
</protein>
<dbReference type="InterPro" id="IPR013341">
    <property type="entry name" value="Mandelate_racemase_N_dom"/>
</dbReference>
<dbReference type="Pfam" id="PF02746">
    <property type="entry name" value="MR_MLE_N"/>
    <property type="match status" value="1"/>
</dbReference>
<organism evidence="6 7">
    <name type="scientific">Cellulosimicrobium funkei</name>
    <dbReference type="NCBI Taxonomy" id="264251"/>
    <lineage>
        <taxon>Bacteria</taxon>
        <taxon>Bacillati</taxon>
        <taxon>Actinomycetota</taxon>
        <taxon>Actinomycetes</taxon>
        <taxon>Micrococcales</taxon>
        <taxon>Promicromonosporaceae</taxon>
        <taxon>Cellulosimicrobium</taxon>
    </lineage>
</organism>
<dbReference type="InterPro" id="IPR046945">
    <property type="entry name" value="RHMD-like"/>
</dbReference>
<comment type="caution">
    <text evidence="6">The sequence shown here is derived from an EMBL/GenBank/DDBJ whole genome shotgun (WGS) entry which is preliminary data.</text>
</comment>
<dbReference type="Gene3D" id="3.30.390.10">
    <property type="entry name" value="Enolase-like, N-terminal domain"/>
    <property type="match status" value="1"/>
</dbReference>
<feature type="domain" description="Mandelate racemase/muconate lactonizing enzyme N-terminal" evidence="4">
    <location>
        <begin position="14"/>
        <end position="141"/>
    </location>
</feature>
<dbReference type="InterPro" id="IPR036849">
    <property type="entry name" value="Enolase-like_C_sf"/>
</dbReference>
<comment type="cofactor">
    <cofactor evidence="1">
        <name>Mg(2+)</name>
        <dbReference type="ChEBI" id="CHEBI:18420"/>
    </cofactor>
</comment>
<dbReference type="PANTHER" id="PTHR13794:SF58">
    <property type="entry name" value="MITOCHONDRIAL ENOLASE SUPERFAMILY MEMBER 1"/>
    <property type="match status" value="1"/>
</dbReference>
<gene>
    <name evidence="6" type="ORF">FB00_04070</name>
</gene>
<evidence type="ECO:0000256" key="2">
    <source>
        <dbReference type="ARBA" id="ARBA00022723"/>
    </source>
</evidence>
<dbReference type="GO" id="GO:0016052">
    <property type="term" value="P:carbohydrate catabolic process"/>
    <property type="evidence" value="ECO:0007669"/>
    <property type="project" value="TreeGrafter"/>
</dbReference>
<evidence type="ECO:0000256" key="3">
    <source>
        <dbReference type="ARBA" id="ARBA00022842"/>
    </source>
</evidence>
<dbReference type="EMBL" id="JNBQ01000002">
    <property type="protein sequence ID" value="KLN36182.1"/>
    <property type="molecule type" value="Genomic_DNA"/>
</dbReference>
<evidence type="ECO:0000256" key="1">
    <source>
        <dbReference type="ARBA" id="ARBA00001946"/>
    </source>
</evidence>
<dbReference type="InterPro" id="IPR029017">
    <property type="entry name" value="Enolase-like_N"/>
</dbReference>
<reference evidence="6 7" key="1">
    <citation type="submission" date="2014-05" db="EMBL/GenBank/DDBJ databases">
        <title>Cellulosimicrobium funkei U11 genome.</title>
        <authorList>
            <person name="Hu C."/>
            <person name="Gong Y."/>
            <person name="Wan W."/>
            <person name="Jiang M."/>
        </authorList>
    </citation>
    <scope>NUCLEOTIDE SEQUENCE [LARGE SCALE GENOMIC DNA]</scope>
    <source>
        <strain evidence="6 7">U11</strain>
    </source>
</reference>
<dbReference type="PANTHER" id="PTHR13794">
    <property type="entry name" value="ENOLASE SUPERFAMILY, MANDELATE RACEMASE"/>
    <property type="match status" value="1"/>
</dbReference>
<evidence type="ECO:0000259" key="4">
    <source>
        <dbReference type="Pfam" id="PF02746"/>
    </source>
</evidence>
<feature type="domain" description="Enolase C-terminal" evidence="5">
    <location>
        <begin position="287"/>
        <end position="432"/>
    </location>
</feature>
<dbReference type="Gene3D" id="3.20.20.120">
    <property type="entry name" value="Enolase-like C-terminal domain"/>
    <property type="match status" value="1"/>
</dbReference>
<dbReference type="SUPFAM" id="SSF54826">
    <property type="entry name" value="Enolase N-terminal domain-like"/>
    <property type="match status" value="1"/>
</dbReference>
<keyword evidence="2" id="KW-0479">Metal-binding</keyword>
<dbReference type="SUPFAM" id="SSF51604">
    <property type="entry name" value="Enolase C-terminal domain-like"/>
    <property type="match status" value="1"/>
</dbReference>
<keyword evidence="7" id="KW-1185">Reference proteome</keyword>
<evidence type="ECO:0000313" key="6">
    <source>
        <dbReference type="EMBL" id="KLN36182.1"/>
    </source>
</evidence>
<keyword evidence="3" id="KW-0460">Magnesium</keyword>
<evidence type="ECO:0000259" key="5">
    <source>
        <dbReference type="Pfam" id="PF13378"/>
    </source>
</evidence>